<accession>A0A5C7DUB9</accession>
<name>A0A5C7DUB9_9BACT</name>
<protein>
    <submittedName>
        <fullName evidence="2">Uncharacterized protein</fullName>
    </submittedName>
</protein>
<reference evidence="2 3" key="1">
    <citation type="submission" date="2019-07" db="EMBL/GenBank/DDBJ databases">
        <title>Rapid identification of Enteric Bacteria from Whole Genome Sequences (WGS) using Average Nucleotide Identity (ANI).</title>
        <authorList>
            <person name="Lane C."/>
        </authorList>
    </citation>
    <scope>NUCLEOTIDE SEQUENCE [LARGE SCALE GENOMIC DNA]</scope>
    <source>
        <strain evidence="2 3">2016D-0250</strain>
    </source>
</reference>
<organism evidence="2 3">
    <name type="scientific">Campylobacter peloridis</name>
    <dbReference type="NCBI Taxonomy" id="488546"/>
    <lineage>
        <taxon>Bacteria</taxon>
        <taxon>Pseudomonadati</taxon>
        <taxon>Campylobacterota</taxon>
        <taxon>Epsilonproteobacteria</taxon>
        <taxon>Campylobacterales</taxon>
        <taxon>Campylobacteraceae</taxon>
        <taxon>Campylobacter</taxon>
    </lineage>
</organism>
<evidence type="ECO:0000256" key="1">
    <source>
        <dbReference type="SAM" id="Phobius"/>
    </source>
</evidence>
<keyword evidence="1" id="KW-1133">Transmembrane helix</keyword>
<dbReference type="Proteomes" id="UP000321310">
    <property type="component" value="Unassembled WGS sequence"/>
</dbReference>
<comment type="caution">
    <text evidence="2">The sequence shown here is derived from an EMBL/GenBank/DDBJ whole genome shotgun (WGS) entry which is preliminary data.</text>
</comment>
<dbReference type="EMBL" id="VOWB01000085">
    <property type="protein sequence ID" value="TXE78483.1"/>
    <property type="molecule type" value="Genomic_DNA"/>
</dbReference>
<dbReference type="AlphaFoldDB" id="A0A5C7DUB9"/>
<keyword evidence="1" id="KW-0472">Membrane</keyword>
<feature type="transmembrane region" description="Helical" evidence="1">
    <location>
        <begin position="26"/>
        <end position="45"/>
    </location>
</feature>
<sequence>MESKKINERKNENYNFKCEQFFGKNWKYICFFVGFCFLFGSYELSNISSKMEQLKEIVEDNNGKVVLTTSDGRAIKVTKEPLRAEFLKQYVISTFVNGFIVSKSQLTNNFNQNSFKNYGEVLKNVPSLKNVFYNYIDYKAEPEKNIEVNKRAIGDLRAYVQWLISAVAEDKLPEYISIKDYSLDKYEYSGNKFSAEISIKVVAQSWILSQGSYIQQQGIFKISSSGSFDLGKSNDINPYGLRIETLKIQPLIKSTSSNI</sequence>
<proteinExistence type="predicted"/>
<evidence type="ECO:0000313" key="2">
    <source>
        <dbReference type="EMBL" id="TXE78483.1"/>
    </source>
</evidence>
<evidence type="ECO:0000313" key="3">
    <source>
        <dbReference type="Proteomes" id="UP000321310"/>
    </source>
</evidence>
<dbReference type="RefSeq" id="WP_147576048.1">
    <property type="nucleotide sequence ID" value="NZ_VOWB01000085.1"/>
</dbReference>
<keyword evidence="1" id="KW-0812">Transmembrane</keyword>
<gene>
    <name evidence="2" type="ORF">FPD46_07920</name>
</gene>